<feature type="compositionally biased region" description="Basic and acidic residues" evidence="1">
    <location>
        <begin position="1"/>
        <end position="21"/>
    </location>
</feature>
<feature type="region of interest" description="Disordered" evidence="1">
    <location>
        <begin position="1"/>
        <end position="22"/>
    </location>
</feature>
<evidence type="ECO:0000313" key="3">
    <source>
        <dbReference type="Proteomes" id="UP000799324"/>
    </source>
</evidence>
<gene>
    <name evidence="2" type="ORF">K491DRAFT_699681</name>
</gene>
<reference evidence="2" key="1">
    <citation type="journal article" date="2020" name="Stud. Mycol.">
        <title>101 Dothideomycetes genomes: a test case for predicting lifestyles and emergence of pathogens.</title>
        <authorList>
            <person name="Haridas S."/>
            <person name="Albert R."/>
            <person name="Binder M."/>
            <person name="Bloem J."/>
            <person name="Labutti K."/>
            <person name="Salamov A."/>
            <person name="Andreopoulos B."/>
            <person name="Baker S."/>
            <person name="Barry K."/>
            <person name="Bills G."/>
            <person name="Bluhm B."/>
            <person name="Cannon C."/>
            <person name="Castanera R."/>
            <person name="Culley D."/>
            <person name="Daum C."/>
            <person name="Ezra D."/>
            <person name="Gonzalez J."/>
            <person name="Henrissat B."/>
            <person name="Kuo A."/>
            <person name="Liang C."/>
            <person name="Lipzen A."/>
            <person name="Lutzoni F."/>
            <person name="Magnuson J."/>
            <person name="Mondo S."/>
            <person name="Nolan M."/>
            <person name="Ohm R."/>
            <person name="Pangilinan J."/>
            <person name="Park H.-J."/>
            <person name="Ramirez L."/>
            <person name="Alfaro M."/>
            <person name="Sun H."/>
            <person name="Tritt A."/>
            <person name="Yoshinaga Y."/>
            <person name="Zwiers L.-H."/>
            <person name="Turgeon B."/>
            <person name="Goodwin S."/>
            <person name="Spatafora J."/>
            <person name="Crous P."/>
            <person name="Grigoriev I."/>
        </authorList>
    </citation>
    <scope>NUCLEOTIDE SEQUENCE</scope>
    <source>
        <strain evidence="2">CBS 122681</strain>
    </source>
</reference>
<dbReference type="Proteomes" id="UP000799324">
    <property type="component" value="Unassembled WGS sequence"/>
</dbReference>
<evidence type="ECO:0000313" key="2">
    <source>
        <dbReference type="EMBL" id="KAF2647350.1"/>
    </source>
</evidence>
<accession>A0A6A6SID8</accession>
<dbReference type="AlphaFoldDB" id="A0A6A6SID8"/>
<dbReference type="EMBL" id="MU004631">
    <property type="protein sequence ID" value="KAF2647350.1"/>
    <property type="molecule type" value="Genomic_DNA"/>
</dbReference>
<protein>
    <submittedName>
        <fullName evidence="2">Uncharacterized protein</fullName>
    </submittedName>
</protein>
<organism evidence="2 3">
    <name type="scientific">Lophiostoma macrostomum CBS 122681</name>
    <dbReference type="NCBI Taxonomy" id="1314788"/>
    <lineage>
        <taxon>Eukaryota</taxon>
        <taxon>Fungi</taxon>
        <taxon>Dikarya</taxon>
        <taxon>Ascomycota</taxon>
        <taxon>Pezizomycotina</taxon>
        <taxon>Dothideomycetes</taxon>
        <taxon>Pleosporomycetidae</taxon>
        <taxon>Pleosporales</taxon>
        <taxon>Lophiostomataceae</taxon>
        <taxon>Lophiostoma</taxon>
    </lineage>
</organism>
<proteinExistence type="predicted"/>
<dbReference type="OrthoDB" id="3795413at2759"/>
<sequence length="409" mass="48388">MDSIREAQIRDHANPREKEKAISGLRNAVKKLKILEAKRQGLVEGSRKREKLDSKIEDCKFDMYVDGMLLEQHVKPSVLAFVSKLSMQMQQKLPRELRDMIYIYIFRLPKDAGETESHFTERSLLDPGLVGLDIAREGAEIYYRHNHLEELWSIKDLLLSDVFQIGVKPYEHIRNLRFDQNYATMYNLQIDPRFATPRTNRRKPYSSWINISTEWPSELETYEDKRKDISALLKLSRPENISILLRTSLDDDIDGHRIFFNILQVMRDVLYYLTRTGVKVHIEHRNDSDDNSRTLLKTQGDVIYAKKAKGKENWEGLNPSDRYWPRLPPDYECYRDRYVKTIYSHLKQRWGLEREMILGFPKHEAGAPPPDDMRGYVDPACFSAVGQMPYETDYIKKSRKERRRREKRE</sequence>
<name>A0A6A6SID8_9PLEO</name>
<keyword evidence="3" id="KW-1185">Reference proteome</keyword>
<evidence type="ECO:0000256" key="1">
    <source>
        <dbReference type="SAM" id="MobiDB-lite"/>
    </source>
</evidence>